<feature type="compositionally biased region" description="Polar residues" evidence="1">
    <location>
        <begin position="56"/>
        <end position="66"/>
    </location>
</feature>
<feature type="region of interest" description="Disordered" evidence="1">
    <location>
        <begin position="38"/>
        <end position="76"/>
    </location>
</feature>
<feature type="compositionally biased region" description="Basic and acidic residues" evidence="1">
    <location>
        <begin position="352"/>
        <end position="361"/>
    </location>
</feature>
<gene>
    <name evidence="3" type="ORF">QBC38DRAFT_95021</name>
</gene>
<dbReference type="InterPro" id="IPR019194">
    <property type="entry name" value="Tscrpt_elong_fac_Eaf_N"/>
</dbReference>
<feature type="region of interest" description="Disordered" evidence="1">
    <location>
        <begin position="129"/>
        <end position="434"/>
    </location>
</feature>
<dbReference type="EMBL" id="MU865288">
    <property type="protein sequence ID" value="KAK4232373.1"/>
    <property type="molecule type" value="Genomic_DNA"/>
</dbReference>
<feature type="compositionally biased region" description="Low complexity" evidence="1">
    <location>
        <begin position="38"/>
        <end position="48"/>
    </location>
</feature>
<feature type="compositionally biased region" description="Basic and acidic residues" evidence="1">
    <location>
        <begin position="387"/>
        <end position="398"/>
    </location>
</feature>
<dbReference type="AlphaFoldDB" id="A0AAN7C0M0"/>
<feature type="compositionally biased region" description="Low complexity" evidence="1">
    <location>
        <begin position="265"/>
        <end position="280"/>
    </location>
</feature>
<evidence type="ECO:0000313" key="3">
    <source>
        <dbReference type="EMBL" id="KAK4232373.1"/>
    </source>
</evidence>
<feature type="compositionally biased region" description="Pro residues" evidence="1">
    <location>
        <begin position="399"/>
        <end position="408"/>
    </location>
</feature>
<keyword evidence="4" id="KW-1185">Reference proteome</keyword>
<feature type="compositionally biased region" description="Low complexity" evidence="1">
    <location>
        <begin position="226"/>
        <end position="244"/>
    </location>
</feature>
<evidence type="ECO:0000259" key="2">
    <source>
        <dbReference type="Pfam" id="PF09816"/>
    </source>
</evidence>
<sequence length="494" mass="54664">MAALDPTKKYPIILSNDLLGKSSKETFTAVKLNHRPTLSSDATASTTSRIKPSPKDASSFNMSLENPRQGKKYQYNGVRTTDDGKFVLIFDPKRQALVLHRVDSTFHMNLVRTPTENNAEILRKKFPQLTATSSSSSSSSTTTKTTSLANKKQPNPISKLPPKPRTGANNGKVLTFRPKPPKDRKPAPPQRIKTRQSAPKVAIPKSSIKRNGGINGKPPPKPPVSIPKVTVTLPDLTTKSITSTPTPPPPLSRKNKPQQQKPKKQQPQQVSIALPTLPTLPEKKPPPPPKKRQADYEDEDDDDDDDFGLTIEYPDAAPANTTFSTSNTFVSSSLNRRFSELNNEDMMDDEDLEKHFSHFRNEPSTQYDDVDMEEDEEEEEEDEEDIVFEKVDIPEPPKPKSQPQPQPQPQRIVVEEPAVFTFDDGDDSEEDGEMVEEVEMNDAAAAVGGGDFIGDEGDNDLDLEAELEAEFDKVQNEEAEAGGHGSDSEVSEEE</sequence>
<feature type="compositionally biased region" description="Low complexity" evidence="1">
    <location>
        <begin position="320"/>
        <end position="333"/>
    </location>
</feature>
<feature type="compositionally biased region" description="Acidic residues" evidence="1">
    <location>
        <begin position="296"/>
        <end position="307"/>
    </location>
</feature>
<evidence type="ECO:0000256" key="1">
    <source>
        <dbReference type="SAM" id="MobiDB-lite"/>
    </source>
</evidence>
<feature type="region of interest" description="Disordered" evidence="1">
    <location>
        <begin position="472"/>
        <end position="494"/>
    </location>
</feature>
<feature type="compositionally biased region" description="Acidic residues" evidence="1">
    <location>
        <begin position="368"/>
        <end position="386"/>
    </location>
</feature>
<feature type="domain" description="Transcription elongation factor Eaf N-terminal" evidence="2">
    <location>
        <begin position="10"/>
        <end position="114"/>
    </location>
</feature>
<reference evidence="3" key="2">
    <citation type="submission" date="2023-05" db="EMBL/GenBank/DDBJ databases">
        <authorList>
            <consortium name="Lawrence Berkeley National Laboratory"/>
            <person name="Steindorff A."/>
            <person name="Hensen N."/>
            <person name="Bonometti L."/>
            <person name="Westerberg I."/>
            <person name="Brannstrom I.O."/>
            <person name="Guillou S."/>
            <person name="Cros-Aarteil S."/>
            <person name="Calhoun S."/>
            <person name="Haridas S."/>
            <person name="Kuo A."/>
            <person name="Mondo S."/>
            <person name="Pangilinan J."/>
            <person name="Riley R."/>
            <person name="Labutti K."/>
            <person name="Andreopoulos B."/>
            <person name="Lipzen A."/>
            <person name="Chen C."/>
            <person name="Yanf M."/>
            <person name="Daum C."/>
            <person name="Ng V."/>
            <person name="Clum A."/>
            <person name="Ohm R."/>
            <person name="Martin F."/>
            <person name="Silar P."/>
            <person name="Natvig D."/>
            <person name="Lalanne C."/>
            <person name="Gautier V."/>
            <person name="Ament-Velasquez S.L."/>
            <person name="Kruys A."/>
            <person name="Hutchinson M.I."/>
            <person name="Powell A.J."/>
            <person name="Barry K."/>
            <person name="Miller A.N."/>
            <person name="Grigoriev I.V."/>
            <person name="Debuchy R."/>
            <person name="Gladieux P."/>
            <person name="Thoren M.H."/>
            <person name="Johannesson H."/>
        </authorList>
    </citation>
    <scope>NUCLEOTIDE SEQUENCE</scope>
    <source>
        <strain evidence="3">CBS 990.96</strain>
    </source>
</reference>
<feature type="compositionally biased region" description="Low complexity" evidence="1">
    <location>
        <begin position="130"/>
        <end position="147"/>
    </location>
</feature>
<comment type="caution">
    <text evidence="3">The sequence shown here is derived from an EMBL/GenBank/DDBJ whole genome shotgun (WGS) entry which is preliminary data.</text>
</comment>
<feature type="compositionally biased region" description="Acidic residues" evidence="1">
    <location>
        <begin position="423"/>
        <end position="434"/>
    </location>
</feature>
<feature type="compositionally biased region" description="Basic residues" evidence="1">
    <location>
        <begin position="253"/>
        <end position="264"/>
    </location>
</feature>
<dbReference type="Pfam" id="PF09816">
    <property type="entry name" value="EAF"/>
    <property type="match status" value="1"/>
</dbReference>
<dbReference type="Proteomes" id="UP001301958">
    <property type="component" value="Unassembled WGS sequence"/>
</dbReference>
<evidence type="ECO:0000313" key="4">
    <source>
        <dbReference type="Proteomes" id="UP001301958"/>
    </source>
</evidence>
<proteinExistence type="predicted"/>
<protein>
    <recommendedName>
        <fullName evidence="2">Transcription elongation factor Eaf N-terminal domain-containing protein</fullName>
    </recommendedName>
</protein>
<organism evidence="3 4">
    <name type="scientific">Podospora fimiseda</name>
    <dbReference type="NCBI Taxonomy" id="252190"/>
    <lineage>
        <taxon>Eukaryota</taxon>
        <taxon>Fungi</taxon>
        <taxon>Dikarya</taxon>
        <taxon>Ascomycota</taxon>
        <taxon>Pezizomycotina</taxon>
        <taxon>Sordariomycetes</taxon>
        <taxon>Sordariomycetidae</taxon>
        <taxon>Sordariales</taxon>
        <taxon>Podosporaceae</taxon>
        <taxon>Podospora</taxon>
    </lineage>
</organism>
<reference evidence="3" key="1">
    <citation type="journal article" date="2023" name="Mol. Phylogenet. Evol.">
        <title>Genome-scale phylogeny and comparative genomics of the fungal order Sordariales.</title>
        <authorList>
            <person name="Hensen N."/>
            <person name="Bonometti L."/>
            <person name="Westerberg I."/>
            <person name="Brannstrom I.O."/>
            <person name="Guillou S."/>
            <person name="Cros-Aarteil S."/>
            <person name="Calhoun S."/>
            <person name="Haridas S."/>
            <person name="Kuo A."/>
            <person name="Mondo S."/>
            <person name="Pangilinan J."/>
            <person name="Riley R."/>
            <person name="LaButti K."/>
            <person name="Andreopoulos B."/>
            <person name="Lipzen A."/>
            <person name="Chen C."/>
            <person name="Yan M."/>
            <person name="Daum C."/>
            <person name="Ng V."/>
            <person name="Clum A."/>
            <person name="Steindorff A."/>
            <person name="Ohm R.A."/>
            <person name="Martin F."/>
            <person name="Silar P."/>
            <person name="Natvig D.O."/>
            <person name="Lalanne C."/>
            <person name="Gautier V."/>
            <person name="Ament-Velasquez S.L."/>
            <person name="Kruys A."/>
            <person name="Hutchinson M.I."/>
            <person name="Powell A.J."/>
            <person name="Barry K."/>
            <person name="Miller A.N."/>
            <person name="Grigoriev I.V."/>
            <person name="Debuchy R."/>
            <person name="Gladieux P."/>
            <person name="Hiltunen Thoren M."/>
            <person name="Johannesson H."/>
        </authorList>
    </citation>
    <scope>NUCLEOTIDE SEQUENCE</scope>
    <source>
        <strain evidence="3">CBS 990.96</strain>
    </source>
</reference>
<feature type="compositionally biased region" description="Acidic residues" evidence="1">
    <location>
        <begin position="342"/>
        <end position="351"/>
    </location>
</feature>
<accession>A0AAN7C0M0</accession>
<name>A0AAN7C0M0_9PEZI</name>